<dbReference type="AlphaFoldDB" id="A0AAD7AFD5"/>
<feature type="region of interest" description="Disordered" evidence="1">
    <location>
        <begin position="73"/>
        <end position="93"/>
    </location>
</feature>
<protein>
    <submittedName>
        <fullName evidence="2">Uncharacterized protein</fullName>
    </submittedName>
</protein>
<gene>
    <name evidence="2" type="ORF">DFH08DRAFT_850231</name>
</gene>
<evidence type="ECO:0000313" key="2">
    <source>
        <dbReference type="EMBL" id="KAJ7356832.1"/>
    </source>
</evidence>
<dbReference type="EMBL" id="JARIHO010000008">
    <property type="protein sequence ID" value="KAJ7356832.1"/>
    <property type="molecule type" value="Genomic_DNA"/>
</dbReference>
<evidence type="ECO:0000313" key="3">
    <source>
        <dbReference type="Proteomes" id="UP001218218"/>
    </source>
</evidence>
<keyword evidence="3" id="KW-1185">Reference proteome</keyword>
<accession>A0AAD7AFD5</accession>
<reference evidence="2" key="1">
    <citation type="submission" date="2023-03" db="EMBL/GenBank/DDBJ databases">
        <title>Massive genome expansion in bonnet fungi (Mycena s.s.) driven by repeated elements and novel gene families across ecological guilds.</title>
        <authorList>
            <consortium name="Lawrence Berkeley National Laboratory"/>
            <person name="Harder C.B."/>
            <person name="Miyauchi S."/>
            <person name="Viragh M."/>
            <person name="Kuo A."/>
            <person name="Thoen E."/>
            <person name="Andreopoulos B."/>
            <person name="Lu D."/>
            <person name="Skrede I."/>
            <person name="Drula E."/>
            <person name="Henrissat B."/>
            <person name="Morin E."/>
            <person name="Kohler A."/>
            <person name="Barry K."/>
            <person name="LaButti K."/>
            <person name="Morin E."/>
            <person name="Salamov A."/>
            <person name="Lipzen A."/>
            <person name="Mereny Z."/>
            <person name="Hegedus B."/>
            <person name="Baldrian P."/>
            <person name="Stursova M."/>
            <person name="Weitz H."/>
            <person name="Taylor A."/>
            <person name="Grigoriev I.V."/>
            <person name="Nagy L.G."/>
            <person name="Martin F."/>
            <person name="Kauserud H."/>
        </authorList>
    </citation>
    <scope>NUCLEOTIDE SEQUENCE</scope>
    <source>
        <strain evidence="2">CBHHK002</strain>
    </source>
</reference>
<dbReference type="Proteomes" id="UP001218218">
    <property type="component" value="Unassembled WGS sequence"/>
</dbReference>
<evidence type="ECO:0000256" key="1">
    <source>
        <dbReference type="SAM" id="MobiDB-lite"/>
    </source>
</evidence>
<comment type="caution">
    <text evidence="2">The sequence shown here is derived from an EMBL/GenBank/DDBJ whole genome shotgun (WGS) entry which is preliminary data.</text>
</comment>
<sequence length="155" mass="17721">MKEVGSIRELRERFCCEEPLEFGSEAEISALMSESESSTKASRIPGWEWQLPRELGVEWIFRILAAYCDVVSKPESSSPSRLRRHPASQAMESLSCRQESKIRSVKSTCRSYLRPEEDDTTEARISLNLRLFRITALYPIPDTSISEKCDWIDAG</sequence>
<proteinExistence type="predicted"/>
<name>A0AAD7AFD5_9AGAR</name>
<organism evidence="2 3">
    <name type="scientific">Mycena albidolilacea</name>
    <dbReference type="NCBI Taxonomy" id="1033008"/>
    <lineage>
        <taxon>Eukaryota</taxon>
        <taxon>Fungi</taxon>
        <taxon>Dikarya</taxon>
        <taxon>Basidiomycota</taxon>
        <taxon>Agaricomycotina</taxon>
        <taxon>Agaricomycetes</taxon>
        <taxon>Agaricomycetidae</taxon>
        <taxon>Agaricales</taxon>
        <taxon>Marasmiineae</taxon>
        <taxon>Mycenaceae</taxon>
        <taxon>Mycena</taxon>
    </lineage>
</organism>